<evidence type="ECO:0000313" key="2">
    <source>
        <dbReference type="Proteomes" id="UP000298663"/>
    </source>
</evidence>
<evidence type="ECO:0000313" key="1">
    <source>
        <dbReference type="EMBL" id="TKR94972.1"/>
    </source>
</evidence>
<name>A0A4U5PEP8_STECR</name>
<keyword evidence="2" id="KW-1185">Reference proteome</keyword>
<dbReference type="Proteomes" id="UP000298663">
    <property type="component" value="Unassembled WGS sequence"/>
</dbReference>
<reference evidence="1 2" key="1">
    <citation type="journal article" date="2015" name="Genome Biol.">
        <title>Comparative genomics of Steinernema reveals deeply conserved gene regulatory networks.</title>
        <authorList>
            <person name="Dillman A.R."/>
            <person name="Macchietto M."/>
            <person name="Porter C.F."/>
            <person name="Rogers A."/>
            <person name="Williams B."/>
            <person name="Antoshechkin I."/>
            <person name="Lee M.M."/>
            <person name="Goodwin Z."/>
            <person name="Lu X."/>
            <person name="Lewis E.E."/>
            <person name="Goodrich-Blair H."/>
            <person name="Stock S.P."/>
            <person name="Adams B.J."/>
            <person name="Sternberg P.W."/>
            <person name="Mortazavi A."/>
        </authorList>
    </citation>
    <scope>NUCLEOTIDE SEQUENCE [LARGE SCALE GENOMIC DNA]</scope>
    <source>
        <strain evidence="1 2">ALL</strain>
    </source>
</reference>
<reference evidence="1 2" key="2">
    <citation type="journal article" date="2019" name="G3 (Bethesda)">
        <title>Hybrid Assembly of the Genome of the Entomopathogenic Nematode Steinernema carpocapsae Identifies the X-Chromosome.</title>
        <authorList>
            <person name="Serra L."/>
            <person name="Macchietto M."/>
            <person name="Macias-Munoz A."/>
            <person name="McGill C.J."/>
            <person name="Rodriguez I.M."/>
            <person name="Rodriguez B."/>
            <person name="Murad R."/>
            <person name="Mortazavi A."/>
        </authorList>
    </citation>
    <scope>NUCLEOTIDE SEQUENCE [LARGE SCALE GENOMIC DNA]</scope>
    <source>
        <strain evidence="1 2">ALL</strain>
    </source>
</reference>
<organism evidence="1 2">
    <name type="scientific">Steinernema carpocapsae</name>
    <name type="common">Entomopathogenic nematode</name>
    <dbReference type="NCBI Taxonomy" id="34508"/>
    <lineage>
        <taxon>Eukaryota</taxon>
        <taxon>Metazoa</taxon>
        <taxon>Ecdysozoa</taxon>
        <taxon>Nematoda</taxon>
        <taxon>Chromadorea</taxon>
        <taxon>Rhabditida</taxon>
        <taxon>Tylenchina</taxon>
        <taxon>Panagrolaimomorpha</taxon>
        <taxon>Strongyloidoidea</taxon>
        <taxon>Steinernematidae</taxon>
        <taxon>Steinernema</taxon>
    </lineage>
</organism>
<comment type="caution">
    <text evidence="1">The sequence shown here is derived from an EMBL/GenBank/DDBJ whole genome shotgun (WGS) entry which is preliminary data.</text>
</comment>
<accession>A0A4U5PEP8</accession>
<proteinExistence type="predicted"/>
<dbReference type="EMBL" id="AZBU02000002">
    <property type="protein sequence ID" value="TKR94972.1"/>
    <property type="molecule type" value="Genomic_DNA"/>
</dbReference>
<protein>
    <submittedName>
        <fullName evidence="1">Uncharacterized protein</fullName>
    </submittedName>
</protein>
<dbReference type="AlphaFoldDB" id="A0A4U5PEP8"/>
<gene>
    <name evidence="1" type="ORF">L596_009197</name>
</gene>
<sequence length="277" mass="31290">MTDFNVPTTIETLLVRFIASQARQWNAMGESLARIESRVANVEAELLQVIIEQRRAQQPEPAVQEPQEPNPKSDSLAIIESRVANVEAEMRQVIEQLTSVEEPPEPTIQESEAELLAAFEENVANQISTATLGMPLVNYSESNIPSSNVSQAGTDIEEQEEEINPIYRPMTIFEDTCKLYKFERDTGFSNFDTAGRYQIQIVTLDRNGNTAYVLLRHPEQEEQKFLIAQRDKATPRQDRGLCCVLTCDDTAKTFLVIFTSVTVARQFIEVYNRVAKA</sequence>